<dbReference type="InterPro" id="IPR009057">
    <property type="entry name" value="Homeodomain-like_sf"/>
</dbReference>
<name>A0A6I3T1F4_9BURK</name>
<dbReference type="GO" id="GO:0003700">
    <property type="term" value="F:DNA-binding transcription factor activity"/>
    <property type="evidence" value="ECO:0007669"/>
    <property type="project" value="InterPro"/>
</dbReference>
<evidence type="ECO:0000259" key="3">
    <source>
        <dbReference type="PROSITE" id="PS01124"/>
    </source>
</evidence>
<dbReference type="RefSeq" id="WP_155472464.1">
    <property type="nucleotide sequence ID" value="NZ_BMKG01000029.1"/>
</dbReference>
<dbReference type="SUPFAM" id="SSF46689">
    <property type="entry name" value="Homeodomain-like"/>
    <property type="match status" value="2"/>
</dbReference>
<sequence length="321" mass="34670">MATLQMSPGALARQARMVRHLSTLAPNEGYTLCGLPGVKFMRTNRTSVRAPVLYEPCIVIVCQGHKRGWLGDSSFDYHAQQFLVLSVPLPFEGETVRASEAEPMLAISIGIDLQMAAELALAVDQARPQAEAPAAPRGIMASPLDDALGDAVLRLLEALNSPLETQLLAPAIRREILFRVLTGDQGGALRAALAHQSQFGKIGKALRRIHAHYHTAIDVATLAGEAGMSVAAFHASFKAVTMTSPIQYLKTTRLHKARLLMVQDGLSAAGASGRVGYESTSQFSREFKRFFGRTPLEEARQMRSLLAQSPGAQPGRYVSAQ</sequence>
<dbReference type="EMBL" id="WNKZ01000074">
    <property type="protein sequence ID" value="MTV55189.1"/>
    <property type="molecule type" value="Genomic_DNA"/>
</dbReference>
<gene>
    <name evidence="4" type="ORF">GM672_20895</name>
</gene>
<dbReference type="Pfam" id="PF06719">
    <property type="entry name" value="AraC_N"/>
    <property type="match status" value="1"/>
</dbReference>
<evidence type="ECO:0000256" key="1">
    <source>
        <dbReference type="ARBA" id="ARBA00023015"/>
    </source>
</evidence>
<dbReference type="InterPro" id="IPR018060">
    <property type="entry name" value="HTH_AraC"/>
</dbReference>
<feature type="domain" description="HTH araC/xylS-type" evidence="3">
    <location>
        <begin position="203"/>
        <end position="301"/>
    </location>
</feature>
<keyword evidence="2" id="KW-0804">Transcription</keyword>
<proteinExistence type="predicted"/>
<organism evidence="4 5">
    <name type="scientific">Pseudoduganella buxea</name>
    <dbReference type="NCBI Taxonomy" id="1949069"/>
    <lineage>
        <taxon>Bacteria</taxon>
        <taxon>Pseudomonadati</taxon>
        <taxon>Pseudomonadota</taxon>
        <taxon>Betaproteobacteria</taxon>
        <taxon>Burkholderiales</taxon>
        <taxon>Oxalobacteraceae</taxon>
        <taxon>Telluria group</taxon>
        <taxon>Pseudoduganella</taxon>
    </lineage>
</organism>
<keyword evidence="1" id="KW-0805">Transcription regulation</keyword>
<dbReference type="PANTHER" id="PTHR43436">
    <property type="entry name" value="ARAC-FAMILY TRANSCRIPTIONAL REGULATOR"/>
    <property type="match status" value="1"/>
</dbReference>
<dbReference type="Pfam" id="PF12833">
    <property type="entry name" value="HTH_18"/>
    <property type="match status" value="1"/>
</dbReference>
<accession>A0A6I3T1F4</accession>
<dbReference type="GO" id="GO:0043565">
    <property type="term" value="F:sequence-specific DNA binding"/>
    <property type="evidence" value="ECO:0007669"/>
    <property type="project" value="InterPro"/>
</dbReference>
<dbReference type="InterPro" id="IPR009594">
    <property type="entry name" value="Tscrpt_reg_HTH_AraC_N"/>
</dbReference>
<comment type="caution">
    <text evidence="4">The sequence shown here is derived from an EMBL/GenBank/DDBJ whole genome shotgun (WGS) entry which is preliminary data.</text>
</comment>
<dbReference type="SMART" id="SM00342">
    <property type="entry name" value="HTH_ARAC"/>
    <property type="match status" value="1"/>
</dbReference>
<dbReference type="Proteomes" id="UP000430634">
    <property type="component" value="Unassembled WGS sequence"/>
</dbReference>
<evidence type="ECO:0000256" key="2">
    <source>
        <dbReference type="ARBA" id="ARBA00023163"/>
    </source>
</evidence>
<reference evidence="4 5" key="1">
    <citation type="submission" date="2019-11" db="EMBL/GenBank/DDBJ databases">
        <title>Type strains purchased from KCTC, JCM and DSMZ.</title>
        <authorList>
            <person name="Lu H."/>
        </authorList>
    </citation>
    <scope>NUCLEOTIDE SEQUENCE [LARGE SCALE GENOMIC DNA]</scope>
    <source>
        <strain evidence="4 5">KCTC 52429</strain>
    </source>
</reference>
<dbReference type="PROSITE" id="PS01124">
    <property type="entry name" value="HTH_ARAC_FAMILY_2"/>
    <property type="match status" value="1"/>
</dbReference>
<dbReference type="PANTHER" id="PTHR43436:SF2">
    <property type="entry name" value="ARAC_XYLS FAMILY TRANSCRIPTIONAL REGULATOR"/>
    <property type="match status" value="1"/>
</dbReference>
<dbReference type="Gene3D" id="1.10.10.60">
    <property type="entry name" value="Homeodomain-like"/>
    <property type="match status" value="1"/>
</dbReference>
<evidence type="ECO:0000313" key="5">
    <source>
        <dbReference type="Proteomes" id="UP000430634"/>
    </source>
</evidence>
<dbReference type="OrthoDB" id="34150at2"/>
<protein>
    <submittedName>
        <fullName evidence="4">Helix-turn-helix domain-containing protein</fullName>
    </submittedName>
</protein>
<dbReference type="AlphaFoldDB" id="A0A6I3T1F4"/>
<evidence type="ECO:0000313" key="4">
    <source>
        <dbReference type="EMBL" id="MTV55189.1"/>
    </source>
</evidence>